<dbReference type="RefSeq" id="WP_198578089.1">
    <property type="nucleotide sequence ID" value="NZ_JADWOX010000019.1"/>
</dbReference>
<dbReference type="EMBL" id="JADWOX010000019">
    <property type="protein sequence ID" value="MBI1686195.1"/>
    <property type="molecule type" value="Genomic_DNA"/>
</dbReference>
<dbReference type="Proteomes" id="UP000639859">
    <property type="component" value="Unassembled WGS sequence"/>
</dbReference>
<evidence type="ECO:0000313" key="4">
    <source>
        <dbReference type="Proteomes" id="UP000639859"/>
    </source>
</evidence>
<keyword evidence="2" id="KW-0812">Transmembrane</keyword>
<protein>
    <submittedName>
        <fullName evidence="3">Uncharacterized protein</fullName>
    </submittedName>
</protein>
<reference evidence="3 4" key="1">
    <citation type="submission" date="2020-11" db="EMBL/GenBank/DDBJ databases">
        <title>genome sequence of strain KACC 18849.</title>
        <authorList>
            <person name="Gao J."/>
            <person name="Zhang X."/>
        </authorList>
    </citation>
    <scope>NUCLEOTIDE SEQUENCE [LARGE SCALE GENOMIC DNA]</scope>
    <source>
        <strain evidence="3 4">KACC 18849</strain>
    </source>
</reference>
<evidence type="ECO:0000256" key="2">
    <source>
        <dbReference type="SAM" id="Phobius"/>
    </source>
</evidence>
<feature type="transmembrane region" description="Helical" evidence="2">
    <location>
        <begin position="85"/>
        <end position="106"/>
    </location>
</feature>
<feature type="region of interest" description="Disordered" evidence="1">
    <location>
        <begin position="1"/>
        <end position="22"/>
    </location>
</feature>
<sequence>MSETFGRRRPDARPTGPRLSAPVARSWPAWPRFVLAMIPAYLLQQIPLVDLVLLFALSPLWIGLLFNGALVAMVVDAWRGAAPRWIVAVPVLVYGGNLVWSAAGYLDYRALDARLRRENAAQRLAFDPARTALLAPGQLAQTLVERYALPVVYRSPDVYGSGQPAALRVLPRATCETIPKSPDLRMTTQRLSVGRALVSNACLLTLPGAPPGPALRVDTGEGPGDLEPGLRRLTLTAPDGRTVALAYGIAAVPSPIPFPLVGCFTWTRHECTAGFYRLKPVVGGGAGGHPAMIAAALGLAPRPVNRIRTDGKLILALDEAQTRALATGSEPAVAEARAYGRRAVAGSLDRFSRLMAGEDLAPDEAFDRWIVVSNADQVDAEALLAAIRRAHGDPSRSDAQRTFGAVAAALPAQAFARIGPRLAPLGGADEALAGADWLAVRLGDVGAPAALPLATRVEAGRGVPGRTDALLGLCRAGPAAAGVADRVAAIPRSDSRGDVIEASMLALLRMGRRDLAQPLAALPATNGFNGAARRGYRKQIEQILAEVGPASPRSACRLDRDDRLPRVPWLAG</sequence>
<comment type="caution">
    <text evidence="3">The sequence shown here is derived from an EMBL/GenBank/DDBJ whole genome shotgun (WGS) entry which is preliminary data.</text>
</comment>
<feature type="compositionally biased region" description="Basic and acidic residues" evidence="1">
    <location>
        <begin position="1"/>
        <end position="12"/>
    </location>
</feature>
<name>A0ABS0T2T4_9CAUL</name>
<evidence type="ECO:0000256" key="1">
    <source>
        <dbReference type="SAM" id="MobiDB-lite"/>
    </source>
</evidence>
<keyword evidence="4" id="KW-1185">Reference proteome</keyword>
<keyword evidence="2" id="KW-1133">Transmembrane helix</keyword>
<feature type="transmembrane region" description="Helical" evidence="2">
    <location>
        <begin position="51"/>
        <end position="73"/>
    </location>
</feature>
<gene>
    <name evidence="3" type="ORF">I4Q42_21210</name>
</gene>
<keyword evidence="2" id="KW-0472">Membrane</keyword>
<accession>A0ABS0T2T4</accession>
<proteinExistence type="predicted"/>
<evidence type="ECO:0000313" key="3">
    <source>
        <dbReference type="EMBL" id="MBI1686195.1"/>
    </source>
</evidence>
<organism evidence="3 4">
    <name type="scientific">Caulobacter hibisci</name>
    <dbReference type="NCBI Taxonomy" id="2035993"/>
    <lineage>
        <taxon>Bacteria</taxon>
        <taxon>Pseudomonadati</taxon>
        <taxon>Pseudomonadota</taxon>
        <taxon>Alphaproteobacteria</taxon>
        <taxon>Caulobacterales</taxon>
        <taxon>Caulobacteraceae</taxon>
        <taxon>Caulobacter</taxon>
    </lineage>
</organism>